<dbReference type="EMBL" id="KY684112">
    <property type="protein sequence ID" value="ARF12353.1"/>
    <property type="molecule type" value="Genomic_DNA"/>
</dbReference>
<gene>
    <name evidence="1" type="ORF">Klosneuvirus_5_23</name>
</gene>
<protein>
    <submittedName>
        <fullName evidence="1">Uncharacterized protein</fullName>
    </submittedName>
</protein>
<reference evidence="1" key="1">
    <citation type="journal article" date="2017" name="Science">
        <title>Giant viruses with an expanded complement of translation system components.</title>
        <authorList>
            <person name="Schulz F."/>
            <person name="Yutin N."/>
            <person name="Ivanova N.N."/>
            <person name="Ortega D.R."/>
            <person name="Lee T.K."/>
            <person name="Vierheilig J."/>
            <person name="Daims H."/>
            <person name="Horn M."/>
            <person name="Wagner M."/>
            <person name="Jensen G.J."/>
            <person name="Kyrpides N.C."/>
            <person name="Koonin E.V."/>
            <person name="Woyke T."/>
        </authorList>
    </citation>
    <scope>NUCLEOTIDE SEQUENCE</scope>
    <source>
        <strain evidence="1">KNV1</strain>
    </source>
</reference>
<proteinExistence type="predicted"/>
<organism evidence="1">
    <name type="scientific">Klosneuvirus KNV1</name>
    <dbReference type="NCBI Taxonomy" id="1977640"/>
    <lineage>
        <taxon>Viruses</taxon>
        <taxon>Varidnaviria</taxon>
        <taxon>Bamfordvirae</taxon>
        <taxon>Nucleocytoviricota</taxon>
        <taxon>Megaviricetes</taxon>
        <taxon>Imitervirales</taxon>
        <taxon>Mimiviridae</taxon>
        <taxon>Klosneuvirinae</taxon>
        <taxon>Klosneuvirus</taxon>
    </lineage>
</organism>
<accession>A0A1V0SKW9</accession>
<name>A0A1V0SKW9_9VIRU</name>
<sequence length="73" mass="8390">MDITYDTIVISGGGIQSISYIGALQSLYDKGLITRNMKLYCSKDTMETFENYILDKEFIITLKVMHINGLQYR</sequence>
<evidence type="ECO:0000313" key="1">
    <source>
        <dbReference type="EMBL" id="ARF12353.1"/>
    </source>
</evidence>